<accession>A0ACC2TW24</accession>
<dbReference type="EMBL" id="QTSX02002140">
    <property type="protein sequence ID" value="KAJ9078681.1"/>
    <property type="molecule type" value="Genomic_DNA"/>
</dbReference>
<comment type="caution">
    <text evidence="1">The sequence shown here is derived from an EMBL/GenBank/DDBJ whole genome shotgun (WGS) entry which is preliminary data.</text>
</comment>
<keyword evidence="2" id="KW-1185">Reference proteome</keyword>
<protein>
    <submittedName>
        <fullName evidence="1">Uncharacterized protein</fullName>
    </submittedName>
</protein>
<sequence>MSFYTPRITRSRSTILSLHHLKPPVLKNVMDETLNRTFDNIDKGSREDLYSEKRYPIISRFNLDSKTNYIYLNDPKASEENVVDIIDGCSLYSKVPGIEPFSLGESNLVQAALDEGLLSQAIQLTSFFSSSFKIYPEPEKAFDLLVKCIELVDKYISSKKKHQSLSSESEQALSNTNTTPNLAKSQGHSHNDLSTEGLDKVIMLWLDF</sequence>
<reference evidence="1" key="1">
    <citation type="submission" date="2022-04" db="EMBL/GenBank/DDBJ databases">
        <title>Genome of the entomopathogenic fungus Entomophthora muscae.</title>
        <authorList>
            <person name="Elya C."/>
            <person name="Lovett B.R."/>
            <person name="Lee E."/>
            <person name="Macias A.M."/>
            <person name="Hajek A.E."/>
            <person name="De Bivort B.L."/>
            <person name="Kasson M.T."/>
            <person name="De Fine Licht H.H."/>
            <person name="Stajich J.E."/>
        </authorList>
    </citation>
    <scope>NUCLEOTIDE SEQUENCE</scope>
    <source>
        <strain evidence="1">Berkeley</strain>
    </source>
</reference>
<evidence type="ECO:0000313" key="2">
    <source>
        <dbReference type="Proteomes" id="UP001165960"/>
    </source>
</evidence>
<organism evidence="1 2">
    <name type="scientific">Entomophthora muscae</name>
    <dbReference type="NCBI Taxonomy" id="34485"/>
    <lineage>
        <taxon>Eukaryota</taxon>
        <taxon>Fungi</taxon>
        <taxon>Fungi incertae sedis</taxon>
        <taxon>Zoopagomycota</taxon>
        <taxon>Entomophthoromycotina</taxon>
        <taxon>Entomophthoromycetes</taxon>
        <taxon>Entomophthorales</taxon>
        <taxon>Entomophthoraceae</taxon>
        <taxon>Entomophthora</taxon>
    </lineage>
</organism>
<evidence type="ECO:0000313" key="1">
    <source>
        <dbReference type="EMBL" id="KAJ9078681.1"/>
    </source>
</evidence>
<name>A0ACC2TW24_9FUNG</name>
<dbReference type="Proteomes" id="UP001165960">
    <property type="component" value="Unassembled WGS sequence"/>
</dbReference>
<proteinExistence type="predicted"/>
<gene>
    <name evidence="1" type="ORF">DSO57_1004306</name>
</gene>